<dbReference type="AlphaFoldDB" id="A0AA35KUM6"/>
<dbReference type="Proteomes" id="UP001178461">
    <property type="component" value="Chromosome 9"/>
</dbReference>
<keyword evidence="3" id="KW-1185">Reference proteome</keyword>
<evidence type="ECO:0000256" key="1">
    <source>
        <dbReference type="SAM" id="MobiDB-lite"/>
    </source>
</evidence>
<gene>
    <name evidence="2" type="ORF">PODLI_1B011094</name>
</gene>
<reference evidence="2" key="1">
    <citation type="submission" date="2022-12" db="EMBL/GenBank/DDBJ databases">
        <authorList>
            <person name="Alioto T."/>
            <person name="Alioto T."/>
            <person name="Gomez Garrido J."/>
        </authorList>
    </citation>
    <scope>NUCLEOTIDE SEQUENCE</scope>
</reference>
<sequence length="63" mass="6915">MPPLEESSLQVDLLLPKADATGEQVMSMNREMEQEDLGPSEVTASPTPSTRYRGPRNSIRGRG</sequence>
<feature type="region of interest" description="Disordered" evidence="1">
    <location>
        <begin position="17"/>
        <end position="63"/>
    </location>
</feature>
<evidence type="ECO:0000313" key="3">
    <source>
        <dbReference type="Proteomes" id="UP001178461"/>
    </source>
</evidence>
<dbReference type="EMBL" id="OX395134">
    <property type="protein sequence ID" value="CAI5784625.1"/>
    <property type="molecule type" value="Genomic_DNA"/>
</dbReference>
<name>A0AA35KUM6_9SAUR</name>
<accession>A0AA35KUM6</accession>
<evidence type="ECO:0000313" key="2">
    <source>
        <dbReference type="EMBL" id="CAI5784625.1"/>
    </source>
</evidence>
<organism evidence="2 3">
    <name type="scientific">Podarcis lilfordi</name>
    <name type="common">Lilford's wall lizard</name>
    <dbReference type="NCBI Taxonomy" id="74358"/>
    <lineage>
        <taxon>Eukaryota</taxon>
        <taxon>Metazoa</taxon>
        <taxon>Chordata</taxon>
        <taxon>Craniata</taxon>
        <taxon>Vertebrata</taxon>
        <taxon>Euteleostomi</taxon>
        <taxon>Lepidosauria</taxon>
        <taxon>Squamata</taxon>
        <taxon>Bifurcata</taxon>
        <taxon>Unidentata</taxon>
        <taxon>Episquamata</taxon>
        <taxon>Laterata</taxon>
        <taxon>Lacertibaenia</taxon>
        <taxon>Lacertidae</taxon>
        <taxon>Podarcis</taxon>
    </lineage>
</organism>
<protein>
    <submittedName>
        <fullName evidence="2">Uncharacterized protein</fullName>
    </submittedName>
</protein>
<proteinExistence type="predicted"/>